<gene>
    <name evidence="3" type="ORF">BRARA_E03514</name>
</gene>
<dbReference type="InterPro" id="IPR018247">
    <property type="entry name" value="EF_Hand_1_Ca_BS"/>
</dbReference>
<keyword evidence="1" id="KW-0106">Calcium</keyword>
<evidence type="ECO:0000313" key="4">
    <source>
        <dbReference type="Proteomes" id="UP000264353"/>
    </source>
</evidence>
<dbReference type="EMBL" id="CM010632">
    <property type="protein sequence ID" value="RID64588.1"/>
    <property type="molecule type" value="Genomic_DNA"/>
</dbReference>
<sequence length="66" mass="7897">MSLEKIFKRFDKNNDGTISLDEFSNAFLKFFPGFSQEDTEKRFKEIDINCNGQIKYLKKEKAYLYN</sequence>
<evidence type="ECO:0000313" key="3">
    <source>
        <dbReference type="EMBL" id="RID64588.1"/>
    </source>
</evidence>
<protein>
    <recommendedName>
        <fullName evidence="2">EF-hand domain-containing protein</fullName>
    </recommendedName>
</protein>
<name>A0A397ZHZ2_BRACM</name>
<evidence type="ECO:0000259" key="2">
    <source>
        <dbReference type="PROSITE" id="PS50222"/>
    </source>
</evidence>
<feature type="domain" description="EF-hand" evidence="2">
    <location>
        <begin position="1"/>
        <end position="33"/>
    </location>
</feature>
<dbReference type="Pfam" id="PF13499">
    <property type="entry name" value="EF-hand_7"/>
    <property type="match status" value="1"/>
</dbReference>
<dbReference type="InterPro" id="IPR011992">
    <property type="entry name" value="EF-hand-dom_pair"/>
</dbReference>
<dbReference type="PROSITE" id="PS00018">
    <property type="entry name" value="EF_HAND_1"/>
    <property type="match status" value="1"/>
</dbReference>
<organism evidence="3 4">
    <name type="scientific">Brassica campestris</name>
    <name type="common">Field mustard</name>
    <dbReference type="NCBI Taxonomy" id="3711"/>
    <lineage>
        <taxon>Eukaryota</taxon>
        <taxon>Viridiplantae</taxon>
        <taxon>Streptophyta</taxon>
        <taxon>Embryophyta</taxon>
        <taxon>Tracheophyta</taxon>
        <taxon>Spermatophyta</taxon>
        <taxon>Magnoliopsida</taxon>
        <taxon>eudicotyledons</taxon>
        <taxon>Gunneridae</taxon>
        <taxon>Pentapetalae</taxon>
        <taxon>rosids</taxon>
        <taxon>malvids</taxon>
        <taxon>Brassicales</taxon>
        <taxon>Brassicaceae</taxon>
        <taxon>Brassiceae</taxon>
        <taxon>Brassica</taxon>
    </lineage>
</organism>
<evidence type="ECO:0000256" key="1">
    <source>
        <dbReference type="ARBA" id="ARBA00022837"/>
    </source>
</evidence>
<dbReference type="CDD" id="cd00051">
    <property type="entry name" value="EFh"/>
    <property type="match status" value="1"/>
</dbReference>
<dbReference type="SMART" id="SM00054">
    <property type="entry name" value="EFh"/>
    <property type="match status" value="1"/>
</dbReference>
<dbReference type="PROSITE" id="PS50222">
    <property type="entry name" value="EF_HAND_2"/>
    <property type="match status" value="1"/>
</dbReference>
<dbReference type="SUPFAM" id="SSF47473">
    <property type="entry name" value="EF-hand"/>
    <property type="match status" value="1"/>
</dbReference>
<dbReference type="InterPro" id="IPR002048">
    <property type="entry name" value="EF_hand_dom"/>
</dbReference>
<dbReference type="GO" id="GO:0005509">
    <property type="term" value="F:calcium ion binding"/>
    <property type="evidence" value="ECO:0007669"/>
    <property type="project" value="InterPro"/>
</dbReference>
<dbReference type="Proteomes" id="UP000264353">
    <property type="component" value="Chromosome A5"/>
</dbReference>
<accession>A0A397ZHZ2</accession>
<dbReference type="AlphaFoldDB" id="A0A397ZHZ2"/>
<reference evidence="3 4" key="1">
    <citation type="submission" date="2018-06" db="EMBL/GenBank/DDBJ databases">
        <title>WGS assembly of Brassica rapa FPsc.</title>
        <authorList>
            <person name="Bowman J."/>
            <person name="Kohchi T."/>
            <person name="Yamato K."/>
            <person name="Jenkins J."/>
            <person name="Shu S."/>
            <person name="Ishizaki K."/>
            <person name="Yamaoka S."/>
            <person name="Nishihama R."/>
            <person name="Nakamura Y."/>
            <person name="Berger F."/>
            <person name="Adam C."/>
            <person name="Aki S."/>
            <person name="Althoff F."/>
            <person name="Araki T."/>
            <person name="Arteaga-Vazquez M."/>
            <person name="Balasubrmanian S."/>
            <person name="Bauer D."/>
            <person name="Boehm C."/>
            <person name="Briginshaw L."/>
            <person name="Caballero-Perez J."/>
            <person name="Catarino B."/>
            <person name="Chen F."/>
            <person name="Chiyoda S."/>
            <person name="Chovatia M."/>
            <person name="Davies K."/>
            <person name="Delmans M."/>
            <person name="Demura T."/>
            <person name="Dierschke T."/>
            <person name="Dolan L."/>
            <person name="Dorantes-Acosta A."/>
            <person name="Eklund D."/>
            <person name="Florent S."/>
            <person name="Flores-Sandoval E."/>
            <person name="Fujiyama A."/>
            <person name="Fukuzawa H."/>
            <person name="Galik B."/>
            <person name="Grimanelli D."/>
            <person name="Grimwood J."/>
            <person name="Grossniklaus U."/>
            <person name="Hamada T."/>
            <person name="Haseloff J."/>
            <person name="Hetherington A."/>
            <person name="Higo A."/>
            <person name="Hirakawa Y."/>
            <person name="Hundley H."/>
            <person name="Ikeda Y."/>
            <person name="Inoue K."/>
            <person name="Inoue S."/>
            <person name="Ishida S."/>
            <person name="Jia Q."/>
            <person name="Kakita M."/>
            <person name="Kanazawa T."/>
            <person name="Kawai Y."/>
            <person name="Kawashima T."/>
            <person name="Kennedy M."/>
            <person name="Kinose K."/>
            <person name="Kinoshita T."/>
            <person name="Kohara Y."/>
            <person name="Koide E."/>
            <person name="Komatsu K."/>
            <person name="Kopischke S."/>
            <person name="Kubo M."/>
            <person name="Kyozuka J."/>
            <person name="Lagercrantz U."/>
            <person name="Lin S."/>
            <person name="Lindquist E."/>
            <person name="Lipzen A."/>
            <person name="Lu C."/>
            <person name="Luna E."/>
            <person name="Martienssen R."/>
            <person name="Minamino N."/>
            <person name="Mizutani M."/>
            <person name="Mizutani M."/>
            <person name="Mochizuki N."/>
            <person name="Monte I."/>
            <person name="Mosher R."/>
            <person name="Nagasaki H."/>
            <person name="Nakagami H."/>
            <person name="Naramoto S."/>
            <person name="Nishitani K."/>
            <person name="Ohtani M."/>
            <person name="Okamoto T."/>
            <person name="Okumura M."/>
            <person name="Phillips J."/>
            <person name="Pollak B."/>
            <person name="Reinders A."/>
            <person name="Roevekamp M."/>
            <person name="Sano R."/>
            <person name="Sawa S."/>
            <person name="Schmid M."/>
            <person name="Shirakawa M."/>
            <person name="Solano R."/>
            <person name="Spunde A."/>
            <person name="Suetsugu N."/>
            <person name="Sugano S."/>
            <person name="Sugiyama A."/>
            <person name="Sun R."/>
            <person name="Suzuki Y."/>
            <person name="Takenaka M."/>
            <person name="Takezawa D."/>
            <person name="Tomogane H."/>
            <person name="Tsuzuki M."/>
            <person name="Ueda T."/>
            <person name="Umeda M."/>
            <person name="Ward J."/>
            <person name="Watanabe Y."/>
            <person name="Yazaki K."/>
            <person name="Yokoyama R."/>
            <person name="Yoshitake Y."/>
            <person name="Yotsui I."/>
            <person name="Zachgo S."/>
            <person name="Schmutz J."/>
        </authorList>
    </citation>
    <scope>NUCLEOTIDE SEQUENCE [LARGE SCALE GENOMIC DNA]</scope>
    <source>
        <strain evidence="4">cv. B-3</strain>
    </source>
</reference>
<dbReference type="Gene3D" id="1.10.238.10">
    <property type="entry name" value="EF-hand"/>
    <property type="match status" value="1"/>
</dbReference>
<proteinExistence type="predicted"/>